<feature type="transmembrane region" description="Helical" evidence="13">
    <location>
        <begin position="12"/>
        <end position="30"/>
    </location>
</feature>
<protein>
    <submittedName>
        <fullName evidence="15">Cytochrome b</fullName>
    </submittedName>
</protein>
<evidence type="ECO:0000256" key="11">
    <source>
        <dbReference type="ARBA" id="ARBA00023136"/>
    </source>
</evidence>
<keyword evidence="8" id="KW-0249">Electron transport</keyword>
<evidence type="ECO:0000256" key="9">
    <source>
        <dbReference type="ARBA" id="ARBA00022989"/>
    </source>
</evidence>
<feature type="transmembrane region" description="Helical" evidence="13">
    <location>
        <begin position="50"/>
        <end position="69"/>
    </location>
</feature>
<dbReference type="RefSeq" id="WP_173284292.1">
    <property type="nucleotide sequence ID" value="NZ_CP054020.1"/>
</dbReference>
<keyword evidence="3" id="KW-0813">Transport</keyword>
<dbReference type="PANTHER" id="PTHR30529">
    <property type="entry name" value="CYTOCHROME B561"/>
    <property type="match status" value="1"/>
</dbReference>
<evidence type="ECO:0000313" key="15">
    <source>
        <dbReference type="EMBL" id="QKI88679.1"/>
    </source>
</evidence>
<evidence type="ECO:0000313" key="16">
    <source>
        <dbReference type="Proteomes" id="UP000504724"/>
    </source>
</evidence>
<organism evidence="15 16">
    <name type="scientific">Thiomicrorhabdus xiamenensis</name>
    <dbReference type="NCBI Taxonomy" id="2739063"/>
    <lineage>
        <taxon>Bacteria</taxon>
        <taxon>Pseudomonadati</taxon>
        <taxon>Pseudomonadota</taxon>
        <taxon>Gammaproteobacteria</taxon>
        <taxon>Thiotrichales</taxon>
        <taxon>Piscirickettsiaceae</taxon>
        <taxon>Thiomicrorhabdus</taxon>
    </lineage>
</organism>
<evidence type="ECO:0000256" key="1">
    <source>
        <dbReference type="ARBA" id="ARBA00001970"/>
    </source>
</evidence>
<evidence type="ECO:0000259" key="14">
    <source>
        <dbReference type="Pfam" id="PF01292"/>
    </source>
</evidence>
<name>A0A7D4SII4_9GAMM</name>
<evidence type="ECO:0000256" key="3">
    <source>
        <dbReference type="ARBA" id="ARBA00022448"/>
    </source>
</evidence>
<evidence type="ECO:0000256" key="13">
    <source>
        <dbReference type="SAM" id="Phobius"/>
    </source>
</evidence>
<dbReference type="PANTHER" id="PTHR30529:SF3">
    <property type="entry name" value="CYTOCHROME B561 HOMOLOG 1"/>
    <property type="match status" value="1"/>
</dbReference>
<dbReference type="InterPro" id="IPR052168">
    <property type="entry name" value="Cytochrome_b561_oxidase"/>
</dbReference>
<dbReference type="Pfam" id="PF01292">
    <property type="entry name" value="Ni_hydr_CYTB"/>
    <property type="match status" value="1"/>
</dbReference>
<evidence type="ECO:0000256" key="7">
    <source>
        <dbReference type="ARBA" id="ARBA00022723"/>
    </source>
</evidence>
<keyword evidence="10" id="KW-0408">Iron</keyword>
<evidence type="ECO:0000256" key="5">
    <source>
        <dbReference type="ARBA" id="ARBA00022617"/>
    </source>
</evidence>
<dbReference type="GO" id="GO:0022904">
    <property type="term" value="P:respiratory electron transport chain"/>
    <property type="evidence" value="ECO:0007669"/>
    <property type="project" value="InterPro"/>
</dbReference>
<sequence>MQWLNNLERYGLLSIFLHWIMVVLIALAYLSIELEDIFDKGSAGREFMEYSHFIIGLSVLALVLFRLLVKYLQQSPVLLGDPNAMQTKAAGGVHIGLYLFMVLMPLLGWLIISAEGEQLMIFGSRLPHLIGESHGAAEFFEEVHEFVGNLGYFIIGIHALAALWHHYILRDNVLRRMLWK</sequence>
<keyword evidence="5" id="KW-0349">Heme</keyword>
<comment type="subcellular location">
    <subcellularLocation>
        <location evidence="2">Cell membrane</location>
        <topology evidence="2">Multi-pass membrane protein</topology>
    </subcellularLocation>
</comment>
<evidence type="ECO:0000256" key="12">
    <source>
        <dbReference type="ARBA" id="ARBA00037975"/>
    </source>
</evidence>
<keyword evidence="7" id="KW-0479">Metal-binding</keyword>
<dbReference type="Proteomes" id="UP000504724">
    <property type="component" value="Chromosome"/>
</dbReference>
<dbReference type="InterPro" id="IPR011577">
    <property type="entry name" value="Cyt_b561_bac/Ni-Hgenase"/>
</dbReference>
<evidence type="ECO:0000256" key="4">
    <source>
        <dbReference type="ARBA" id="ARBA00022475"/>
    </source>
</evidence>
<dbReference type="GO" id="GO:0046872">
    <property type="term" value="F:metal ion binding"/>
    <property type="evidence" value="ECO:0007669"/>
    <property type="project" value="UniProtKB-KW"/>
</dbReference>
<dbReference type="GO" id="GO:0005886">
    <property type="term" value="C:plasma membrane"/>
    <property type="evidence" value="ECO:0007669"/>
    <property type="project" value="UniProtKB-SubCell"/>
</dbReference>
<dbReference type="EMBL" id="CP054020">
    <property type="protein sequence ID" value="QKI88679.1"/>
    <property type="molecule type" value="Genomic_DNA"/>
</dbReference>
<evidence type="ECO:0000256" key="10">
    <source>
        <dbReference type="ARBA" id="ARBA00023004"/>
    </source>
</evidence>
<dbReference type="GO" id="GO:0009055">
    <property type="term" value="F:electron transfer activity"/>
    <property type="evidence" value="ECO:0007669"/>
    <property type="project" value="InterPro"/>
</dbReference>
<proteinExistence type="inferred from homology"/>
<evidence type="ECO:0000256" key="2">
    <source>
        <dbReference type="ARBA" id="ARBA00004651"/>
    </source>
</evidence>
<accession>A0A7D4SII4</accession>
<feature type="transmembrane region" description="Helical" evidence="13">
    <location>
        <begin position="150"/>
        <end position="169"/>
    </location>
</feature>
<feature type="domain" description="Cytochrome b561 bacterial/Ni-hydrogenase" evidence="14">
    <location>
        <begin position="9"/>
        <end position="179"/>
    </location>
</feature>
<dbReference type="KEGG" id="txa:HQN79_03390"/>
<evidence type="ECO:0000256" key="8">
    <source>
        <dbReference type="ARBA" id="ARBA00022982"/>
    </source>
</evidence>
<comment type="similarity">
    <text evidence="12">Belongs to the cytochrome b561 family.</text>
</comment>
<dbReference type="GO" id="GO:0020037">
    <property type="term" value="F:heme binding"/>
    <property type="evidence" value="ECO:0007669"/>
    <property type="project" value="TreeGrafter"/>
</dbReference>
<dbReference type="SUPFAM" id="SSF81342">
    <property type="entry name" value="Transmembrane di-heme cytochromes"/>
    <property type="match status" value="1"/>
</dbReference>
<comment type="cofactor">
    <cofactor evidence="1">
        <name>heme b</name>
        <dbReference type="ChEBI" id="CHEBI:60344"/>
    </cofactor>
</comment>
<dbReference type="AlphaFoldDB" id="A0A7D4SII4"/>
<gene>
    <name evidence="15" type="ORF">HQN79_03390</name>
</gene>
<reference evidence="15 16" key="1">
    <citation type="submission" date="2020-05" db="EMBL/GenBank/DDBJ databases">
        <title>Thiomicrorhabdus sediminis sp.nov. and Thiomicrorhabdus xiamenensis sp.nov., novel sulfur-oxidizing bacteria isolated from coastal sediment.</title>
        <authorList>
            <person name="Liu X."/>
        </authorList>
    </citation>
    <scope>NUCLEOTIDE SEQUENCE [LARGE SCALE GENOMIC DNA]</scope>
    <source>
        <strain evidence="15 16">G2</strain>
    </source>
</reference>
<dbReference type="InterPro" id="IPR016174">
    <property type="entry name" value="Di-haem_cyt_TM"/>
</dbReference>
<keyword evidence="11 13" id="KW-0472">Membrane</keyword>
<keyword evidence="4" id="KW-1003">Cell membrane</keyword>
<feature type="transmembrane region" description="Helical" evidence="13">
    <location>
        <begin position="89"/>
        <end position="112"/>
    </location>
</feature>
<keyword evidence="16" id="KW-1185">Reference proteome</keyword>
<evidence type="ECO:0000256" key="6">
    <source>
        <dbReference type="ARBA" id="ARBA00022692"/>
    </source>
</evidence>
<keyword evidence="9 13" id="KW-1133">Transmembrane helix</keyword>
<keyword evidence="6 13" id="KW-0812">Transmembrane</keyword>